<dbReference type="EMBL" id="JBHTIS010001427">
    <property type="protein sequence ID" value="MFD1048146.1"/>
    <property type="molecule type" value="Genomic_DNA"/>
</dbReference>
<sequence length="161" mass="16974">MKPGTLAGVLAGIVIVFTCAAVYFSVSGPLPPANTALVDADATKEVTDQVSRAIRTVFSYDPTQLDHTATEAQKLLTGQAITQYNAIFTQAKAHAVTTQQVLTTAVRSAGVIEMHGDNAKLLVFVDRQIVAGDQHQSAAGQLVVTAVKSGGIWQITEIQLL</sequence>
<keyword evidence="2" id="KW-0472">Membrane</keyword>
<reference evidence="4" key="1">
    <citation type="journal article" date="2019" name="Int. J. Syst. Evol. Microbiol.">
        <title>The Global Catalogue of Microorganisms (GCM) 10K type strain sequencing project: providing services to taxonomists for standard genome sequencing and annotation.</title>
        <authorList>
            <consortium name="The Broad Institute Genomics Platform"/>
            <consortium name="The Broad Institute Genome Sequencing Center for Infectious Disease"/>
            <person name="Wu L."/>
            <person name="Ma J."/>
        </authorList>
    </citation>
    <scope>NUCLEOTIDE SEQUENCE [LARGE SCALE GENOMIC DNA]</scope>
    <source>
        <strain evidence="4">JCM 31486</strain>
    </source>
</reference>
<protein>
    <recommendedName>
        <fullName evidence="5">Mce-associated membrane protein</fullName>
    </recommendedName>
</protein>
<gene>
    <name evidence="3" type="ORF">ACFQ1S_22690</name>
</gene>
<name>A0ABW3MCV3_9PSEU</name>
<accession>A0ABW3MCV3</accession>
<keyword evidence="4" id="KW-1185">Reference proteome</keyword>
<evidence type="ECO:0008006" key="5">
    <source>
        <dbReference type="Google" id="ProtNLM"/>
    </source>
</evidence>
<comment type="subcellular location">
    <subcellularLocation>
        <location evidence="1">Membrane</location>
    </subcellularLocation>
</comment>
<dbReference type="Proteomes" id="UP001597045">
    <property type="component" value="Unassembled WGS sequence"/>
</dbReference>
<evidence type="ECO:0000313" key="3">
    <source>
        <dbReference type="EMBL" id="MFD1048146.1"/>
    </source>
</evidence>
<dbReference type="PANTHER" id="PTHR37042:SF4">
    <property type="entry name" value="OUTER MEMBRANE PROTEIN RV1973"/>
    <property type="match status" value="1"/>
</dbReference>
<proteinExistence type="predicted"/>
<evidence type="ECO:0000313" key="4">
    <source>
        <dbReference type="Proteomes" id="UP001597045"/>
    </source>
</evidence>
<organism evidence="3 4">
    <name type="scientific">Kibdelosporangium lantanae</name>
    <dbReference type="NCBI Taxonomy" id="1497396"/>
    <lineage>
        <taxon>Bacteria</taxon>
        <taxon>Bacillati</taxon>
        <taxon>Actinomycetota</taxon>
        <taxon>Actinomycetes</taxon>
        <taxon>Pseudonocardiales</taxon>
        <taxon>Pseudonocardiaceae</taxon>
        <taxon>Kibdelosporangium</taxon>
    </lineage>
</organism>
<evidence type="ECO:0000256" key="2">
    <source>
        <dbReference type="ARBA" id="ARBA00023136"/>
    </source>
</evidence>
<evidence type="ECO:0000256" key="1">
    <source>
        <dbReference type="ARBA" id="ARBA00004370"/>
    </source>
</evidence>
<dbReference type="PANTHER" id="PTHR37042">
    <property type="entry name" value="OUTER MEMBRANE PROTEIN RV1973"/>
    <property type="match status" value="1"/>
</dbReference>
<comment type="caution">
    <text evidence="3">The sequence shown here is derived from an EMBL/GenBank/DDBJ whole genome shotgun (WGS) entry which is preliminary data.</text>
</comment>